<keyword evidence="5" id="KW-0539">Nucleus</keyword>
<feature type="region of interest" description="Disordered" evidence="6">
    <location>
        <begin position="638"/>
        <end position="657"/>
    </location>
</feature>
<evidence type="ECO:0000313" key="10">
    <source>
        <dbReference type="Proteomes" id="UP000053328"/>
    </source>
</evidence>
<protein>
    <submittedName>
        <fullName evidence="9">Uncharacterized protein</fullName>
    </submittedName>
</protein>
<evidence type="ECO:0000256" key="2">
    <source>
        <dbReference type="ARBA" id="ARBA00005334"/>
    </source>
</evidence>
<accession>A0A0D2BMN5</accession>
<dbReference type="InterPro" id="IPR016527">
    <property type="entry name" value="ORC4"/>
</dbReference>
<evidence type="ECO:0000259" key="7">
    <source>
        <dbReference type="Pfam" id="PF13191"/>
    </source>
</evidence>
<feature type="region of interest" description="Disordered" evidence="6">
    <location>
        <begin position="1"/>
        <end position="290"/>
    </location>
</feature>
<dbReference type="SUPFAM" id="SSF52540">
    <property type="entry name" value="P-loop containing nucleoside triphosphate hydrolases"/>
    <property type="match status" value="1"/>
</dbReference>
<feature type="compositionally biased region" description="Polar residues" evidence="6">
    <location>
        <begin position="238"/>
        <end position="266"/>
    </location>
</feature>
<name>A0A0D2BMN5_9EURO</name>
<evidence type="ECO:0000256" key="4">
    <source>
        <dbReference type="ARBA" id="ARBA00023125"/>
    </source>
</evidence>
<dbReference type="InterPro" id="IPR032705">
    <property type="entry name" value="ORC4_C"/>
</dbReference>
<evidence type="ECO:0000256" key="5">
    <source>
        <dbReference type="ARBA" id="ARBA00023242"/>
    </source>
</evidence>
<feature type="compositionally biased region" description="Low complexity" evidence="6">
    <location>
        <begin position="646"/>
        <end position="657"/>
    </location>
</feature>
<dbReference type="Pfam" id="PF14629">
    <property type="entry name" value="ORC4_C"/>
    <property type="match status" value="1"/>
</dbReference>
<evidence type="ECO:0000256" key="6">
    <source>
        <dbReference type="SAM" id="MobiDB-lite"/>
    </source>
</evidence>
<comment type="subcellular location">
    <subcellularLocation>
        <location evidence="1">Nucleus</location>
    </subcellularLocation>
</comment>
<proteinExistence type="inferred from homology"/>
<dbReference type="FunFam" id="3.40.50.300:FF:001499">
    <property type="entry name" value="Origin recognition complex subunit 4, putative"/>
    <property type="match status" value="1"/>
</dbReference>
<organism evidence="9 10">
    <name type="scientific">Exophiala spinifera</name>
    <dbReference type="NCBI Taxonomy" id="91928"/>
    <lineage>
        <taxon>Eukaryota</taxon>
        <taxon>Fungi</taxon>
        <taxon>Dikarya</taxon>
        <taxon>Ascomycota</taxon>
        <taxon>Pezizomycotina</taxon>
        <taxon>Eurotiomycetes</taxon>
        <taxon>Chaetothyriomycetidae</taxon>
        <taxon>Chaetothyriales</taxon>
        <taxon>Herpotrichiellaceae</taxon>
        <taxon>Exophiala</taxon>
    </lineage>
</organism>
<dbReference type="STRING" id="91928.A0A0D2BMN5"/>
<feature type="compositionally biased region" description="Polar residues" evidence="6">
    <location>
        <begin position="193"/>
        <end position="204"/>
    </location>
</feature>
<dbReference type="EMBL" id="KN847492">
    <property type="protein sequence ID" value="KIW19840.1"/>
    <property type="molecule type" value="Genomic_DNA"/>
</dbReference>
<dbReference type="PANTHER" id="PTHR12087:SF0">
    <property type="entry name" value="ORIGIN RECOGNITION COMPLEX SUBUNIT 4"/>
    <property type="match status" value="1"/>
</dbReference>
<keyword evidence="3" id="KW-0235">DNA replication</keyword>
<dbReference type="RefSeq" id="XP_016240056.1">
    <property type="nucleotide sequence ID" value="XM_016374780.1"/>
</dbReference>
<sequence>MEEYEASPRSSKRRRTGTYATRRTTLDTSIPRDSTTHRSQSSKQNGVVSDNDESAPSSTEQEDARPLEPPEDSTQLVETTSRRSSTRKRKPTERAAQAEEDATPTRIQKPIRRNVKKGEDGSLGKPTKPAGNTVSGQAHQNEQDDIEPPERSGRKASSRALSSDTTRIEKRSTNTSASKGKASKSAVGRIESDLQSQQPKSILTPTRRGHTTKSGPRKSVVFDADERQIEAQLGFRDINNSAKSQETNKTRQASENTADAHQSTPSRNRHAPGDTELPQSASDDDLDVPDIQTVPDVDEILLLNTAGADIHGDKQTLLHQRDNEHVATIKGEILRRITNKSLPPICHLHTQYSTLHSLLFATITAGESNSLLLLGSRGSGKSLLVSHALADLTRSYADDFHVVKLDGFFQTDDKLALREIWRQLGREMAVPEEEAGEVSSYADTMASLLSLLSHPEELAEPDLDTMDMDIDNNHGGDNGDLKTTKSIIFIMDEFDLFTTHPRQTLLYNLFDIAQAKKAPIAVIGCSTRMDVVDCLEKRVKSRFSHRWLHVPSAKSLPAFEETVSSILSMRVDGKEALGVSKDELEWRERWNHAMKTTLLPSSTIQALLKKTYYSTKSLPDVLAALYIPVATLSVPIADDDDDDDNNNNNNNNNNNTNDVAVNVTSMIDAVSTAAPSLLMLLPQLPTLHLSLLIAAARLETVHNLLAVNFALAYTHYTELLARAKLQRSSLSVMNRGGSTLTGAGLRQWSKATARGAWEDLAQWEVIVPASGAGAGGTGRSGDDGLVAGEGVGTKIFRVDVTLDEIAWAVKERAGGTGVGDVLVKWCSDV</sequence>
<dbReference type="InterPro" id="IPR027417">
    <property type="entry name" value="P-loop_NTPase"/>
</dbReference>
<dbReference type="InterPro" id="IPR041664">
    <property type="entry name" value="AAA_16"/>
</dbReference>
<evidence type="ECO:0000256" key="1">
    <source>
        <dbReference type="ARBA" id="ARBA00004123"/>
    </source>
</evidence>
<feature type="compositionally biased region" description="Polar residues" evidence="6">
    <location>
        <begin position="130"/>
        <end position="140"/>
    </location>
</feature>
<comment type="similarity">
    <text evidence="2">Belongs to the ORC4 family.</text>
</comment>
<dbReference type="VEuPathDB" id="FungiDB:PV08_00415"/>
<feature type="domain" description="Origin recognition complex subunit 4 C-terminal" evidence="8">
    <location>
        <begin position="563"/>
        <end position="809"/>
    </location>
</feature>
<dbReference type="GO" id="GO:0006270">
    <property type="term" value="P:DNA replication initiation"/>
    <property type="evidence" value="ECO:0007669"/>
    <property type="project" value="TreeGrafter"/>
</dbReference>
<dbReference type="AlphaFoldDB" id="A0A0D2BMN5"/>
<evidence type="ECO:0000256" key="3">
    <source>
        <dbReference type="ARBA" id="ARBA00022705"/>
    </source>
</evidence>
<evidence type="ECO:0000259" key="8">
    <source>
        <dbReference type="Pfam" id="PF14629"/>
    </source>
</evidence>
<feature type="domain" description="Orc1-like AAA ATPase" evidence="7">
    <location>
        <begin position="351"/>
        <end position="523"/>
    </location>
</feature>
<feature type="compositionally biased region" description="Low complexity" evidence="6">
    <location>
        <begin position="176"/>
        <end position="186"/>
    </location>
</feature>
<gene>
    <name evidence="9" type="ORF">PV08_00415</name>
</gene>
<dbReference type="Pfam" id="PF13191">
    <property type="entry name" value="AAA_16"/>
    <property type="match status" value="1"/>
</dbReference>
<dbReference type="Proteomes" id="UP000053328">
    <property type="component" value="Unassembled WGS sequence"/>
</dbReference>
<dbReference type="HOGENOM" id="CLU_007115_1_1_1"/>
<dbReference type="OrthoDB" id="343623at2759"/>
<evidence type="ECO:0000313" key="9">
    <source>
        <dbReference type="EMBL" id="KIW19840.1"/>
    </source>
</evidence>
<feature type="compositionally biased region" description="Polar residues" evidence="6">
    <location>
        <begin position="26"/>
        <end position="59"/>
    </location>
</feature>
<dbReference type="GO" id="GO:0003688">
    <property type="term" value="F:DNA replication origin binding"/>
    <property type="evidence" value="ECO:0007669"/>
    <property type="project" value="TreeGrafter"/>
</dbReference>
<dbReference type="GO" id="GO:0005664">
    <property type="term" value="C:nuclear origin of replication recognition complex"/>
    <property type="evidence" value="ECO:0007669"/>
    <property type="project" value="TreeGrafter"/>
</dbReference>
<keyword evidence="4" id="KW-0238">DNA-binding</keyword>
<reference evidence="9 10" key="1">
    <citation type="submission" date="2015-01" db="EMBL/GenBank/DDBJ databases">
        <title>The Genome Sequence of Exophiala spinifera CBS89968.</title>
        <authorList>
            <consortium name="The Broad Institute Genomics Platform"/>
            <person name="Cuomo C."/>
            <person name="de Hoog S."/>
            <person name="Gorbushina A."/>
            <person name="Stielow B."/>
            <person name="Teixiera M."/>
            <person name="Abouelleil A."/>
            <person name="Chapman S.B."/>
            <person name="Priest M."/>
            <person name="Young S.K."/>
            <person name="Wortman J."/>
            <person name="Nusbaum C."/>
            <person name="Birren B."/>
        </authorList>
    </citation>
    <scope>NUCLEOTIDE SEQUENCE [LARGE SCALE GENOMIC DNA]</scope>
    <source>
        <strain evidence="9 10">CBS 89968</strain>
    </source>
</reference>
<keyword evidence="10" id="KW-1185">Reference proteome</keyword>
<dbReference type="Gene3D" id="3.40.50.300">
    <property type="entry name" value="P-loop containing nucleotide triphosphate hydrolases"/>
    <property type="match status" value="1"/>
</dbReference>
<dbReference type="GeneID" id="27327498"/>
<dbReference type="PANTHER" id="PTHR12087">
    <property type="entry name" value="ORIGIN RECOGNITION COMPLEX SUBUNIT 4"/>
    <property type="match status" value="1"/>
</dbReference>